<keyword evidence="1" id="KW-1003">Cell membrane</keyword>
<dbReference type="HAMAP" id="MF_00386">
    <property type="entry name" value="UPF0161_YidD"/>
    <property type="match status" value="1"/>
</dbReference>
<reference evidence="3 4" key="1">
    <citation type="journal article" date="2019" name="Nat. Microbiol.">
        <title>Mediterranean grassland soil C-N compound turnover is dependent on rainfall and depth, and is mediated by genomically divergent microorganisms.</title>
        <authorList>
            <person name="Diamond S."/>
            <person name="Andeer P.F."/>
            <person name="Li Z."/>
            <person name="Crits-Christoph A."/>
            <person name="Burstein D."/>
            <person name="Anantharaman K."/>
            <person name="Lane K.R."/>
            <person name="Thomas B.C."/>
            <person name="Pan C."/>
            <person name="Northen T.R."/>
            <person name="Banfield J.F."/>
        </authorList>
    </citation>
    <scope>NUCLEOTIDE SEQUENCE [LARGE SCALE GENOMIC DNA]</scope>
    <source>
        <strain evidence="3">WS_1</strain>
    </source>
</reference>
<dbReference type="PANTHER" id="PTHR33383:SF1">
    <property type="entry name" value="MEMBRANE PROTEIN INSERTION EFFICIENCY FACTOR-RELATED"/>
    <property type="match status" value="1"/>
</dbReference>
<proteinExistence type="inferred from homology"/>
<evidence type="ECO:0000313" key="3">
    <source>
        <dbReference type="EMBL" id="TMQ48089.1"/>
    </source>
</evidence>
<comment type="similarity">
    <text evidence="1">Belongs to the UPF0161 family.</text>
</comment>
<evidence type="ECO:0000256" key="2">
    <source>
        <dbReference type="SAM" id="MobiDB-lite"/>
    </source>
</evidence>
<sequence>MLAHLDRAERLRHGGTGGGKRRDEVAPGEGTGVSRVLRAAAPLGPRWILLFMIRVYRAAISPTLPRACRFVPSCAAYAEEAVATKSLGRALGLILGRISKCHPFHPGGFDPVP</sequence>
<comment type="subcellular location">
    <subcellularLocation>
        <location evidence="1">Cell membrane</location>
        <topology evidence="1">Peripheral membrane protein</topology>
        <orientation evidence="1">Cytoplasmic side</orientation>
    </subcellularLocation>
</comment>
<keyword evidence="1" id="KW-0472">Membrane</keyword>
<comment type="function">
    <text evidence="1">Could be involved in insertion of integral membrane proteins into the membrane.</text>
</comment>
<dbReference type="SMART" id="SM01234">
    <property type="entry name" value="Haemolytic"/>
    <property type="match status" value="1"/>
</dbReference>
<evidence type="ECO:0000313" key="4">
    <source>
        <dbReference type="Proteomes" id="UP000316292"/>
    </source>
</evidence>
<dbReference type="Proteomes" id="UP000316292">
    <property type="component" value="Unassembled WGS sequence"/>
</dbReference>
<dbReference type="InterPro" id="IPR002696">
    <property type="entry name" value="Membr_insert_effic_factor_YidD"/>
</dbReference>
<evidence type="ECO:0000256" key="1">
    <source>
        <dbReference type="HAMAP-Rule" id="MF_00386"/>
    </source>
</evidence>
<dbReference type="AlphaFoldDB" id="A0A538S9Q3"/>
<dbReference type="PANTHER" id="PTHR33383">
    <property type="entry name" value="MEMBRANE PROTEIN INSERTION EFFICIENCY FACTOR-RELATED"/>
    <property type="match status" value="1"/>
</dbReference>
<comment type="caution">
    <text evidence="3">The sequence shown here is derived from an EMBL/GenBank/DDBJ whole genome shotgun (WGS) entry which is preliminary data.</text>
</comment>
<gene>
    <name evidence="3" type="primary">yidD</name>
    <name evidence="3" type="ORF">E6K71_08070</name>
</gene>
<dbReference type="EMBL" id="VBOR01000088">
    <property type="protein sequence ID" value="TMQ48089.1"/>
    <property type="molecule type" value="Genomic_DNA"/>
</dbReference>
<accession>A0A538S9Q3</accession>
<dbReference type="Pfam" id="PF01809">
    <property type="entry name" value="YidD"/>
    <property type="match status" value="1"/>
</dbReference>
<dbReference type="NCBIfam" id="TIGR00278">
    <property type="entry name" value="membrane protein insertion efficiency factor YidD"/>
    <property type="match status" value="1"/>
</dbReference>
<feature type="region of interest" description="Disordered" evidence="2">
    <location>
        <begin position="11"/>
        <end position="30"/>
    </location>
</feature>
<organism evidence="3 4">
    <name type="scientific">Eiseniibacteriota bacterium</name>
    <dbReference type="NCBI Taxonomy" id="2212470"/>
    <lineage>
        <taxon>Bacteria</taxon>
        <taxon>Candidatus Eiseniibacteriota</taxon>
    </lineage>
</organism>
<protein>
    <recommendedName>
        <fullName evidence="1">Putative membrane protein insertion efficiency factor</fullName>
    </recommendedName>
</protein>
<name>A0A538S9Q3_UNCEI</name>
<dbReference type="GO" id="GO:0005886">
    <property type="term" value="C:plasma membrane"/>
    <property type="evidence" value="ECO:0007669"/>
    <property type="project" value="UniProtKB-SubCell"/>
</dbReference>